<dbReference type="GO" id="GO:0004674">
    <property type="term" value="F:protein serine/threonine kinase activity"/>
    <property type="evidence" value="ECO:0007669"/>
    <property type="project" value="UniProtKB-KW"/>
</dbReference>
<dbReference type="SMART" id="SM00228">
    <property type="entry name" value="PDZ"/>
    <property type="match status" value="1"/>
</dbReference>
<feature type="region of interest" description="Disordered" evidence="15">
    <location>
        <begin position="2222"/>
        <end position="2289"/>
    </location>
</feature>
<dbReference type="InterPro" id="IPR041489">
    <property type="entry name" value="PDZ_6"/>
</dbReference>
<dbReference type="InterPro" id="IPR015022">
    <property type="entry name" value="MAST_pre-PK_dom"/>
</dbReference>
<dbReference type="Proteomes" id="UP000075883">
    <property type="component" value="Unassembled WGS sequence"/>
</dbReference>
<dbReference type="InterPro" id="IPR023142">
    <property type="entry name" value="MAST_pre-PK_dom_sf"/>
</dbReference>
<feature type="region of interest" description="Disordered" evidence="15">
    <location>
        <begin position="119"/>
        <end position="152"/>
    </location>
</feature>
<feature type="region of interest" description="Disordered" evidence="15">
    <location>
        <begin position="1547"/>
        <end position="1570"/>
    </location>
</feature>
<evidence type="ECO:0000259" key="18">
    <source>
        <dbReference type="PROSITE" id="PS51285"/>
    </source>
</evidence>
<feature type="region of interest" description="Disordered" evidence="15">
    <location>
        <begin position="1811"/>
        <end position="1849"/>
    </location>
</feature>
<evidence type="ECO:0000256" key="3">
    <source>
        <dbReference type="ARBA" id="ARBA00009903"/>
    </source>
</evidence>
<evidence type="ECO:0000256" key="5">
    <source>
        <dbReference type="ARBA" id="ARBA00022490"/>
    </source>
</evidence>
<feature type="compositionally biased region" description="Low complexity" evidence="15">
    <location>
        <begin position="1659"/>
        <end position="1689"/>
    </location>
</feature>
<feature type="compositionally biased region" description="Low complexity" evidence="15">
    <location>
        <begin position="23"/>
        <end position="40"/>
    </location>
</feature>
<reference evidence="20" key="1">
    <citation type="submission" date="2013-09" db="EMBL/GenBank/DDBJ databases">
        <title>The Genome Sequence of Anopheles culicifacies species A.</title>
        <authorList>
            <consortium name="The Broad Institute Genomics Platform"/>
            <person name="Neafsey D.E."/>
            <person name="Besansky N."/>
            <person name="Howell P."/>
            <person name="Walton C."/>
            <person name="Young S.K."/>
            <person name="Zeng Q."/>
            <person name="Gargeya S."/>
            <person name="Fitzgerald M."/>
            <person name="Haas B."/>
            <person name="Abouelleil A."/>
            <person name="Allen A.W."/>
            <person name="Alvarado L."/>
            <person name="Arachchi H.M."/>
            <person name="Berlin A.M."/>
            <person name="Chapman S.B."/>
            <person name="Gainer-Dewar J."/>
            <person name="Goldberg J."/>
            <person name="Griggs A."/>
            <person name="Gujja S."/>
            <person name="Hansen M."/>
            <person name="Howarth C."/>
            <person name="Imamovic A."/>
            <person name="Ireland A."/>
            <person name="Larimer J."/>
            <person name="McCowan C."/>
            <person name="Murphy C."/>
            <person name="Pearson M."/>
            <person name="Poon T.W."/>
            <person name="Priest M."/>
            <person name="Roberts A."/>
            <person name="Saif S."/>
            <person name="Shea T."/>
            <person name="Sisk P."/>
            <person name="Sykes S."/>
            <person name="Wortman J."/>
            <person name="Nusbaum C."/>
            <person name="Birren B."/>
        </authorList>
    </citation>
    <scope>NUCLEOTIDE SEQUENCE [LARGE SCALE GENOMIC DNA]</scope>
    <source>
        <strain evidence="20">A-37</strain>
    </source>
</reference>
<feature type="region of interest" description="Disordered" evidence="15">
    <location>
        <begin position="1"/>
        <end position="105"/>
    </location>
</feature>
<feature type="region of interest" description="Disordered" evidence="15">
    <location>
        <begin position="265"/>
        <end position="296"/>
    </location>
</feature>
<name>A0A182MU58_9DIPT</name>
<dbReference type="SUPFAM" id="SSF140482">
    <property type="entry name" value="MAST3 pre-PK domain-like"/>
    <property type="match status" value="1"/>
</dbReference>
<reference evidence="19" key="2">
    <citation type="submission" date="2020-05" db="UniProtKB">
        <authorList>
            <consortium name="EnsemblMetazoa"/>
        </authorList>
    </citation>
    <scope>IDENTIFICATION</scope>
    <source>
        <strain evidence="19">A-37</strain>
    </source>
</reference>
<dbReference type="CDD" id="cd06705">
    <property type="entry name" value="PDZ_MAST"/>
    <property type="match status" value="1"/>
</dbReference>
<dbReference type="PROSITE" id="PS51285">
    <property type="entry name" value="AGC_KINASE_CTER"/>
    <property type="match status" value="1"/>
</dbReference>
<keyword evidence="11" id="KW-0067">ATP-binding</keyword>
<dbReference type="GO" id="GO:0000287">
    <property type="term" value="F:magnesium ion binding"/>
    <property type="evidence" value="ECO:0007669"/>
    <property type="project" value="InterPro"/>
</dbReference>
<dbReference type="InterPro" id="IPR036034">
    <property type="entry name" value="PDZ_sf"/>
</dbReference>
<feature type="region of interest" description="Disordered" evidence="15">
    <location>
        <begin position="1582"/>
        <end position="1616"/>
    </location>
</feature>
<dbReference type="Pfam" id="PF00069">
    <property type="entry name" value="Pkinase"/>
    <property type="match status" value="1"/>
</dbReference>
<dbReference type="Gene3D" id="1.10.510.10">
    <property type="entry name" value="Transferase(Phosphotransferase) domain 1"/>
    <property type="match status" value="1"/>
</dbReference>
<evidence type="ECO:0000313" key="19">
    <source>
        <dbReference type="EnsemblMetazoa" id="ACUA026305-PA"/>
    </source>
</evidence>
<feature type="region of interest" description="Disordered" evidence="15">
    <location>
        <begin position="2113"/>
        <end position="2136"/>
    </location>
</feature>
<dbReference type="EMBL" id="AXCM01000034">
    <property type="status" value="NOT_ANNOTATED_CDS"/>
    <property type="molecule type" value="Genomic_DNA"/>
</dbReference>
<feature type="region of interest" description="Disordered" evidence="15">
    <location>
        <begin position="1367"/>
        <end position="1417"/>
    </location>
</feature>
<feature type="region of interest" description="Disordered" evidence="15">
    <location>
        <begin position="1650"/>
        <end position="1711"/>
    </location>
</feature>
<dbReference type="InterPro" id="IPR037711">
    <property type="entry name" value="MAST"/>
</dbReference>
<keyword evidence="10" id="KW-0418">Kinase</keyword>
<feature type="compositionally biased region" description="Basic residues" evidence="15">
    <location>
        <begin position="519"/>
        <end position="531"/>
    </location>
</feature>
<comment type="catalytic activity">
    <reaction evidence="13">
        <text>L-threonyl-[protein] + ATP = O-phospho-L-threonyl-[protein] + ADP + H(+)</text>
        <dbReference type="Rhea" id="RHEA:46608"/>
        <dbReference type="Rhea" id="RHEA-COMP:11060"/>
        <dbReference type="Rhea" id="RHEA-COMP:11605"/>
        <dbReference type="ChEBI" id="CHEBI:15378"/>
        <dbReference type="ChEBI" id="CHEBI:30013"/>
        <dbReference type="ChEBI" id="CHEBI:30616"/>
        <dbReference type="ChEBI" id="CHEBI:61977"/>
        <dbReference type="ChEBI" id="CHEBI:456216"/>
        <dbReference type="EC" id="2.7.11.1"/>
    </reaction>
</comment>
<dbReference type="PROSITE" id="PS50106">
    <property type="entry name" value="PDZ"/>
    <property type="match status" value="1"/>
</dbReference>
<evidence type="ECO:0000256" key="14">
    <source>
        <dbReference type="ARBA" id="ARBA00048679"/>
    </source>
</evidence>
<dbReference type="FunFam" id="1.20.1480.20:FF:000001">
    <property type="entry name" value="microtubule-associated serine/threonine-protein kinase 4 isoform X1"/>
    <property type="match status" value="1"/>
</dbReference>
<dbReference type="STRING" id="139723.A0A182MU58"/>
<feature type="compositionally biased region" description="Low complexity" evidence="15">
    <location>
        <begin position="554"/>
        <end position="572"/>
    </location>
</feature>
<feature type="compositionally biased region" description="Polar residues" evidence="15">
    <location>
        <begin position="1547"/>
        <end position="1565"/>
    </location>
</feature>
<keyword evidence="9" id="KW-0547">Nucleotide-binding</keyword>
<proteinExistence type="inferred from homology"/>
<feature type="compositionally biased region" description="Polar residues" evidence="15">
    <location>
        <begin position="424"/>
        <end position="433"/>
    </location>
</feature>
<dbReference type="InterPro" id="IPR000719">
    <property type="entry name" value="Prot_kinase_dom"/>
</dbReference>
<feature type="compositionally biased region" description="Polar residues" evidence="15">
    <location>
        <begin position="265"/>
        <end position="282"/>
    </location>
</feature>
<evidence type="ECO:0000256" key="8">
    <source>
        <dbReference type="ARBA" id="ARBA00022679"/>
    </source>
</evidence>
<feature type="compositionally biased region" description="Polar residues" evidence="15">
    <location>
        <begin position="889"/>
        <end position="898"/>
    </location>
</feature>
<feature type="region of interest" description="Disordered" evidence="15">
    <location>
        <begin position="878"/>
        <end position="960"/>
    </location>
</feature>
<dbReference type="Pfam" id="PF08926">
    <property type="entry name" value="DUF1908"/>
    <property type="match status" value="1"/>
</dbReference>
<sequence length="2326" mass="245084">MSQKTSTSVGGGGGSGSVGGGKTKTASATTVAVTSSTSVSQKQPIEAVSSTATISSTDGARTKSAHSSVRSLNFDDPELLLPVAGSAAGRKTESAPKERKDSSSLVQMGTNSLAASAVISASKPPHSKPHAEEVKPATSTTSQPTTIGSPAKMGIKKTISHQGASLKHEHHELAASTTAKPTLLKASSVPAPGFVGAPVACSSPLGGKSSANVSPHHVPPPVSPQPLGAPVITTIAAASPTTTTIGSPLVGTTVSPSAVVMRTSSGSSLHKSASYRKSSYKPQHSHSLRYSGSGSDISNLVRVRNSTLGNSAPTLSLSAKENGGFGLGGLGGGSFFAGQKRPTSSSSSSAAAAARSAAVARHRLSFVANISPRSHSPIPASPIDSPRINSPSIMQFPFMPIKRIASTAASKSCDSRRWSVASLPSSGYVTTPGSSNISSQCSSQERLHQFPAVPTNDDLQLLSLHFSSNDSNPSLIEGRTYHSHHHHHGYHQQHHQHHPHHPMVPPAHHHALQQQQHQHQSHLHHHHHHHSLPAGAGTHQVYSHQHPLAMNGTQIGAPSSGGISSSISPQASFGTVSSSSSTLYQQQQPLSLQAHVGYSPGPGSVSNPSSGALPHQHCTMKAAVGSSGSGSCGSGPTGKDEMNNFCGCRSPIHRPRSRSLSSPSHSPITDSEISIMNTFYKERFPKATQQMEERLSHFINENKNIINDSARNSQPIVRFVHHQVLEMARDCLNKSQAKLITSRYFYEMSENLERLLMETKEKSPEAAPEITGVIKKLLLITSRPARLLECLEFDPEEFYRLLEVAEGQAKVTQGIKADIPQYIIQKLGLNRDPIAELQEELNIETASLNSSVNCADLEEEAEQEELVDRRSRLRSNRNARADESELADANSSIASDNISRGGDDMTCSTPKGSGSSSSAGNSAASSTSNVLNNNADPGNTIAGGTTGTGNSPSATGTAGAVGKSFKARSNNAVPNEKDFDILKLISNGAYGAVYLVKHKQTRQRFAMKKINKNSLMLRNQVEQVFAERDILSFADNPFVVSMYCSFETKKHLCLVMEYVEGGDCATLLKNIGPLPSDMARFYFAETVLAVEYLHSYGIVHRDLKPDNLLITALGHIKLTDFGLSKMGLMSLATNLYEGYLDSETRQFSDKQVFGTPEYIAPEVIMRKGYGKPVDWWSMGIILYEFLIGCVPFFGETPEELFAHTVNDDIEWPDEDDWPLQEEAKDLITVLLQQNPRDRLGTGGAHEVKEHCYFYGLDWNNLLRQKAEFVPQLDNEEDTSYFDTRVDRFNHEICGDDTDEMEDSPLFGSFSSYSPQYRKQHSLSQASINSSGNFGGSTGSRISGGVGNEGASIAAPIPSVIVASNASTIPQAPPSSSSSGSSVPDAIGTGRESTVTASGPSSSTSEPITSVPSTSKPQITTVDESAIGMPSITTTSSALGKPQLPSLFEDGYDTTHPRPNDISKLIITPELRKFNINPSRYKMPSTPDLDYLPELATPDREDFLAHHGINLRPTAVNVGAMRAAPSTPETPETNKRFSDFYPLSSLKQLSTPESSQTDSDDVSPQIQRKRKIVHNRILPKFSISIEDDQSGHETSSSTPSQIVTSSPSSSLHNLSGSNSRHIVKSASALGLSLMTSSDDSSSAVTTAVGRSLGGGGGGNISLSGRNATGTTASNLSSSSGCSTGGVASSTMHSAGNCSSTASSRDTSPCRELSPLVTNLKPPLIIKRGPRGFGFTVHTIRVYYGDTDFYTMHHLVMAVDEGSPAFEAGLRPADLITHVNGEAVQGLYHTQVLQLLLSGSELVSLRATPLEHTSIQTGGRKREPWQSKFAKKSTHSRRKQKKDNEKKRKASLFRRISSKRASAEMQQMVAGIQSPTSAVPPSRSFQSLTRFQSSQPNLLQPGVGPVVGSPGGLPIPGAIPHPAGMQSPVGAPGVVPIPQSTLAATGSSAVNRLSLSPLNSAGTLYNPTLPSPGSPSTSAPSTPTGTGTLGYNDGAPLYQRPSTLHVLKHKLHSSPCASNKALHSAAAAGGRPSNRRKSADHMPLSPLARTPSPSPLPASPTRSSSPLAFPVVHPLGASNTTQSYSPGGLPNAAGIGIATGLPSAVVPGIVAGGIGGSPTPPTKKGFPRAKTAEPSSPLLRRALSPDRLHPRSAAESKCVLSPLCCNTSLKTTPRTVAGIWRSNQNSTITTAAGNGACGGTGGVQLTAPCGGNNSAESSIASVSQNSVNNNNNTPPVTATAGGETSSAANQSDSRSTNTTAPSDGKATSLSGTAVNSSSTKEDHMKSSADKLVPLMEKMAIKDGEASATISINNNGGGGGNSVSKKTKE</sequence>
<comment type="cofactor">
    <cofactor evidence="1">
        <name>Mg(2+)</name>
        <dbReference type="ChEBI" id="CHEBI:18420"/>
    </cofactor>
</comment>
<dbReference type="FunFam" id="3.30.200.20:FF:000012">
    <property type="entry name" value="microtubule-associated serine/threonine-protein kinase 2 isoform X1"/>
    <property type="match status" value="1"/>
</dbReference>
<evidence type="ECO:0000313" key="20">
    <source>
        <dbReference type="Proteomes" id="UP000075883"/>
    </source>
</evidence>
<feature type="region of interest" description="Disordered" evidence="15">
    <location>
        <begin position="2018"/>
        <end position="2068"/>
    </location>
</feature>
<feature type="compositionally biased region" description="Polar residues" evidence="15">
    <location>
        <begin position="48"/>
        <end position="71"/>
    </location>
</feature>
<evidence type="ECO:0000256" key="13">
    <source>
        <dbReference type="ARBA" id="ARBA00047899"/>
    </source>
</evidence>
<evidence type="ECO:0000259" key="16">
    <source>
        <dbReference type="PROSITE" id="PS50011"/>
    </source>
</evidence>
<dbReference type="PANTHER" id="PTHR24356:SF414">
    <property type="entry name" value="NON-SPECIFIC SERINE_THREONINE PROTEIN KINASE"/>
    <property type="match status" value="1"/>
</dbReference>
<evidence type="ECO:0000256" key="15">
    <source>
        <dbReference type="SAM" id="MobiDB-lite"/>
    </source>
</evidence>
<evidence type="ECO:0000256" key="2">
    <source>
        <dbReference type="ARBA" id="ARBA00004496"/>
    </source>
</evidence>
<dbReference type="PANTHER" id="PTHR24356">
    <property type="entry name" value="SERINE/THREONINE-PROTEIN KINASE"/>
    <property type="match status" value="1"/>
</dbReference>
<evidence type="ECO:0000256" key="12">
    <source>
        <dbReference type="ARBA" id="ARBA00022842"/>
    </source>
</evidence>
<feature type="compositionally biased region" description="Low complexity" evidence="15">
    <location>
        <begin position="1972"/>
        <end position="1988"/>
    </location>
</feature>
<evidence type="ECO:0000256" key="7">
    <source>
        <dbReference type="ARBA" id="ARBA00022553"/>
    </source>
</evidence>
<feature type="compositionally biased region" description="Basic and acidic residues" evidence="15">
    <location>
        <begin position="2277"/>
        <end position="2286"/>
    </location>
</feature>
<feature type="compositionally biased region" description="Low complexity" evidence="15">
    <location>
        <begin position="434"/>
        <end position="443"/>
    </location>
</feature>
<dbReference type="EC" id="2.7.11.1" evidence="4"/>
<accession>A0A182MU58</accession>
<feature type="domain" description="PDZ" evidence="17">
    <location>
        <begin position="1721"/>
        <end position="1809"/>
    </location>
</feature>
<keyword evidence="12" id="KW-0460">Magnesium</keyword>
<evidence type="ECO:0000259" key="17">
    <source>
        <dbReference type="PROSITE" id="PS50106"/>
    </source>
</evidence>
<feature type="compositionally biased region" description="Basic residues" evidence="15">
    <location>
        <begin position="481"/>
        <end position="511"/>
    </location>
</feature>
<feature type="domain" description="Protein kinase" evidence="16">
    <location>
        <begin position="979"/>
        <end position="1253"/>
    </location>
</feature>
<feature type="domain" description="AGC-kinase C-terminal" evidence="18">
    <location>
        <begin position="1254"/>
        <end position="1321"/>
    </location>
</feature>
<dbReference type="PROSITE" id="PS00108">
    <property type="entry name" value="PROTEIN_KINASE_ST"/>
    <property type="match status" value="1"/>
</dbReference>
<dbReference type="Gene3D" id="1.20.1480.20">
    <property type="entry name" value="MAST3 pre-PK domain-like"/>
    <property type="match status" value="1"/>
</dbReference>
<dbReference type="FunFam" id="2.30.42.10:FF:000008">
    <property type="entry name" value="microtubule-associated serine/threonine-protein kinase 4 isoform X2"/>
    <property type="match status" value="1"/>
</dbReference>
<dbReference type="SMART" id="SM00220">
    <property type="entry name" value="S_TKc"/>
    <property type="match status" value="1"/>
</dbReference>
<evidence type="ECO:0000256" key="10">
    <source>
        <dbReference type="ARBA" id="ARBA00022777"/>
    </source>
</evidence>
<dbReference type="InterPro" id="IPR011009">
    <property type="entry name" value="Kinase-like_dom_sf"/>
</dbReference>
<feature type="region of interest" description="Disordered" evidence="15">
    <location>
        <begin position="1962"/>
        <end position="1995"/>
    </location>
</feature>
<comment type="subcellular location">
    <subcellularLocation>
        <location evidence="2">Cytoplasm</location>
    </subcellularLocation>
</comment>
<dbReference type="InterPro" id="IPR001478">
    <property type="entry name" value="PDZ"/>
</dbReference>
<dbReference type="FunFam" id="1.10.510.10:FF:000012">
    <property type="entry name" value="microtubule-associated serine/threonine-protein kinase 2 isoform X1"/>
    <property type="match status" value="1"/>
</dbReference>
<feature type="compositionally biased region" description="Basic residues" evidence="15">
    <location>
        <begin position="1827"/>
        <end position="1849"/>
    </location>
</feature>
<dbReference type="Gene3D" id="3.30.200.20">
    <property type="entry name" value="Phosphorylase Kinase, domain 1"/>
    <property type="match status" value="1"/>
</dbReference>
<keyword evidence="7" id="KW-0597">Phosphoprotein</keyword>
<feature type="compositionally biased region" description="Gly residues" evidence="15">
    <location>
        <begin position="9"/>
        <end position="22"/>
    </location>
</feature>
<feature type="compositionally biased region" description="Basic and acidic residues" evidence="15">
    <location>
        <begin position="90"/>
        <end position="102"/>
    </location>
</feature>
<evidence type="ECO:0000256" key="6">
    <source>
        <dbReference type="ARBA" id="ARBA00022527"/>
    </source>
</evidence>
<feature type="compositionally biased region" description="Low complexity" evidence="15">
    <location>
        <begin position="1593"/>
        <end position="1616"/>
    </location>
</feature>
<keyword evidence="20" id="KW-1185">Reference proteome</keyword>
<dbReference type="InterPro" id="IPR050236">
    <property type="entry name" value="Ser_Thr_kinase_AGC"/>
</dbReference>
<dbReference type="SUPFAM" id="SSF50156">
    <property type="entry name" value="PDZ domain-like"/>
    <property type="match status" value="1"/>
</dbReference>
<keyword evidence="5" id="KW-0963">Cytoplasm</keyword>
<feature type="region of interest" description="Disordered" evidence="15">
    <location>
        <begin position="424"/>
        <end position="445"/>
    </location>
</feature>
<keyword evidence="8" id="KW-0808">Transferase</keyword>
<protein>
    <recommendedName>
        <fullName evidence="4">non-specific serine/threonine protein kinase</fullName>
        <ecNumber evidence="4">2.7.11.1</ecNumber>
    </recommendedName>
</protein>
<feature type="compositionally biased region" description="Polar residues" evidence="15">
    <location>
        <begin position="137"/>
        <end position="148"/>
    </location>
</feature>
<evidence type="ECO:0000256" key="11">
    <source>
        <dbReference type="ARBA" id="ARBA00022840"/>
    </source>
</evidence>
<feature type="compositionally biased region" description="Polar residues" evidence="15">
    <location>
        <begin position="2247"/>
        <end position="2276"/>
    </location>
</feature>
<feature type="compositionally biased region" description="Polar residues" evidence="15">
    <location>
        <begin position="1690"/>
        <end position="1705"/>
    </location>
</feature>
<organism evidence="19 20">
    <name type="scientific">Anopheles culicifacies</name>
    <dbReference type="NCBI Taxonomy" id="139723"/>
    <lineage>
        <taxon>Eukaryota</taxon>
        <taxon>Metazoa</taxon>
        <taxon>Ecdysozoa</taxon>
        <taxon>Arthropoda</taxon>
        <taxon>Hexapoda</taxon>
        <taxon>Insecta</taxon>
        <taxon>Pterygota</taxon>
        <taxon>Neoptera</taxon>
        <taxon>Endopterygota</taxon>
        <taxon>Diptera</taxon>
        <taxon>Nematocera</taxon>
        <taxon>Culicoidea</taxon>
        <taxon>Culicidae</taxon>
        <taxon>Anophelinae</taxon>
        <taxon>Anopheles</taxon>
        <taxon>culicifacies species complex</taxon>
    </lineage>
</organism>
<dbReference type="PROSITE" id="PS50011">
    <property type="entry name" value="PROTEIN_KINASE_DOM"/>
    <property type="match status" value="1"/>
</dbReference>
<evidence type="ECO:0000256" key="1">
    <source>
        <dbReference type="ARBA" id="ARBA00001946"/>
    </source>
</evidence>
<dbReference type="CDD" id="cd05609">
    <property type="entry name" value="STKc_MAST"/>
    <property type="match status" value="1"/>
</dbReference>
<dbReference type="GO" id="GO:0005737">
    <property type="term" value="C:cytoplasm"/>
    <property type="evidence" value="ECO:0007669"/>
    <property type="project" value="UniProtKB-SubCell"/>
</dbReference>
<dbReference type="VEuPathDB" id="VectorBase:ACUA026305"/>
<feature type="region of interest" description="Disordered" evidence="15">
    <location>
        <begin position="2306"/>
        <end position="2326"/>
    </location>
</feature>
<dbReference type="InterPro" id="IPR008271">
    <property type="entry name" value="Ser/Thr_kinase_AS"/>
</dbReference>
<feature type="compositionally biased region" description="Polar residues" evidence="15">
    <location>
        <begin position="1390"/>
        <end position="1417"/>
    </location>
</feature>
<comment type="catalytic activity">
    <reaction evidence="14">
        <text>L-seryl-[protein] + ATP = O-phospho-L-seryl-[protein] + ADP + H(+)</text>
        <dbReference type="Rhea" id="RHEA:17989"/>
        <dbReference type="Rhea" id="RHEA-COMP:9863"/>
        <dbReference type="Rhea" id="RHEA-COMP:11604"/>
        <dbReference type="ChEBI" id="CHEBI:15378"/>
        <dbReference type="ChEBI" id="CHEBI:29999"/>
        <dbReference type="ChEBI" id="CHEBI:30616"/>
        <dbReference type="ChEBI" id="CHEBI:83421"/>
        <dbReference type="ChEBI" id="CHEBI:456216"/>
        <dbReference type="EC" id="2.7.11.1"/>
    </reaction>
</comment>
<dbReference type="EnsemblMetazoa" id="ACUA026305-RA">
    <property type="protein sequence ID" value="ACUA026305-PA"/>
    <property type="gene ID" value="ACUA026305"/>
</dbReference>
<feature type="compositionally biased region" description="Low complexity" evidence="15">
    <location>
        <begin position="912"/>
        <end position="929"/>
    </location>
</feature>
<dbReference type="Pfam" id="PF17820">
    <property type="entry name" value="PDZ_6"/>
    <property type="match status" value="1"/>
</dbReference>
<keyword evidence="6" id="KW-0723">Serine/threonine-protein kinase</keyword>
<feature type="region of interest" description="Disordered" evidence="15">
    <location>
        <begin position="473"/>
        <end position="572"/>
    </location>
</feature>
<dbReference type="InterPro" id="IPR000961">
    <property type="entry name" value="AGC-kinase_C"/>
</dbReference>
<evidence type="ECO:0000256" key="4">
    <source>
        <dbReference type="ARBA" id="ARBA00012513"/>
    </source>
</evidence>
<evidence type="ECO:0000256" key="9">
    <source>
        <dbReference type="ARBA" id="ARBA00022741"/>
    </source>
</evidence>
<dbReference type="Gene3D" id="2.30.42.10">
    <property type="match status" value="1"/>
</dbReference>
<dbReference type="GO" id="GO:0005524">
    <property type="term" value="F:ATP binding"/>
    <property type="evidence" value="ECO:0007669"/>
    <property type="project" value="UniProtKB-KW"/>
</dbReference>
<dbReference type="SUPFAM" id="SSF56112">
    <property type="entry name" value="Protein kinase-like (PK-like)"/>
    <property type="match status" value="1"/>
</dbReference>
<dbReference type="GO" id="GO:0035556">
    <property type="term" value="P:intracellular signal transduction"/>
    <property type="evidence" value="ECO:0007669"/>
    <property type="project" value="TreeGrafter"/>
</dbReference>
<feature type="compositionally biased region" description="Low complexity" evidence="15">
    <location>
        <begin position="2222"/>
        <end position="2246"/>
    </location>
</feature>
<comment type="similarity">
    <text evidence="3">Belongs to the protein kinase superfamily. AGC Ser/Thr protein kinase family.</text>
</comment>